<keyword evidence="9 12" id="KW-0799">Topoisomerase</keyword>
<dbReference type="InterPro" id="IPR023405">
    <property type="entry name" value="Topo_IA_core_domain"/>
</dbReference>
<dbReference type="PANTHER" id="PTHR11390:SF26">
    <property type="entry name" value="DNA TOPOISOMERASE 1"/>
    <property type="match status" value="1"/>
</dbReference>
<dbReference type="GO" id="GO:0003917">
    <property type="term" value="F:DNA topoisomerase type I (single strand cut, ATP-independent) activity"/>
    <property type="evidence" value="ECO:0007669"/>
    <property type="project" value="UniProtKB-UniRule"/>
</dbReference>
<feature type="domain" description="Toprim" evidence="13">
    <location>
        <begin position="2"/>
        <end position="143"/>
    </location>
</feature>
<dbReference type="CDD" id="cd00186">
    <property type="entry name" value="TOP1Ac"/>
    <property type="match status" value="1"/>
</dbReference>
<dbReference type="NCBIfam" id="TIGR01057">
    <property type="entry name" value="topA_arch"/>
    <property type="match status" value="1"/>
</dbReference>
<evidence type="ECO:0000313" key="16">
    <source>
        <dbReference type="EMBL" id="KYC48750.1"/>
    </source>
</evidence>
<dbReference type="SMART" id="SM00436">
    <property type="entry name" value="TOP1Bc"/>
    <property type="match status" value="1"/>
</dbReference>
<comment type="cofactor">
    <cofactor evidence="2">
        <name>Mg(2+)</name>
        <dbReference type="ChEBI" id="CHEBI:18420"/>
    </cofactor>
</comment>
<feature type="domain" description="Topo IA-type catalytic" evidence="14">
    <location>
        <begin position="154"/>
        <end position="567"/>
    </location>
</feature>
<evidence type="ECO:0000313" key="15">
    <source>
        <dbReference type="EMBL" id="KYC46117.1"/>
    </source>
</evidence>
<evidence type="ECO:0000256" key="2">
    <source>
        <dbReference type="ARBA" id="ARBA00001946"/>
    </source>
</evidence>
<accession>A0A150IUX5</accession>
<dbReference type="InterPro" id="IPR028612">
    <property type="entry name" value="Topoisom_1_IA"/>
</dbReference>
<keyword evidence="8" id="KW-0460">Magnesium</keyword>
<dbReference type="PATRIC" id="fig|1706436.3.peg.219"/>
<keyword evidence="6" id="KW-0863">Zinc-finger</keyword>
<dbReference type="Gene3D" id="1.10.460.10">
    <property type="entry name" value="Topoisomerase I, domain 2"/>
    <property type="match status" value="1"/>
</dbReference>
<dbReference type="InterPro" id="IPR013498">
    <property type="entry name" value="Topo_IA_Znf"/>
</dbReference>
<dbReference type="SUPFAM" id="SSF56712">
    <property type="entry name" value="Prokaryotic type I DNA topoisomerase"/>
    <property type="match status" value="1"/>
</dbReference>
<dbReference type="Proteomes" id="UP000091929">
    <property type="component" value="Unassembled WGS sequence"/>
</dbReference>
<sequence>MNTLILTEKPNVAEKIANFLGKAKKNQYEGVKYYEVEEGDNKVYVVSAVGHLYKLRQRTPIRDYPFFDVEWVETFKNSKKSKYVEPYVRLIEEISKDIDTFVNACDYDIEGSVIGHNALSYAAKTDISKSYRMKFSSLTKDEIISAYENLNPPDYPMINAGLARHVLDWYYGINTSKAMTESLKKVSGRYVTLSAGRVQTPTLKFLLEREKEICQFVSEPYWILFIEFKKDGIAVKASYQKEFFDEKEALGIFKDIKNKPALVKEISKKEKRINPPHPFDLGTLQKEAYKNFSFLPKRTQDIAQSLYEAGLISYPRTSSQKYPSSINLRGIMEKLKKIEDYSDHCAELLKTKLIPTEGKKDDPAHPAIHPTGELPKKLTEDQAKLYDLIVRRFFAVFGKPYVYESISVEIDVNGHSFFASGRVGIDPGFLKYYGDYSGVEEVILPEIKEGEKIEKISPKKEEKATKPPPRYNPASAVSEMEKLGIGTKATRANIVDILYDRNYIDGRQIIVTDLGEGIVETLEKYCPDIVSVELTKHFEEQMEKIQENEITKEEILSEAKEKLIDIFSKFKENEEDIGKELLVYLEREERRRNYVGICPMCGEGELFIRTGRFGPFIACQRYPDCNATFSLPSNCLVAPTEDKCKICRFPVVIATRKRSRPQAVCINQECPSKNNYSVPMDGKKCPRCGENLVVKKSFYGPFIGCSSYPKCRYTEKILEEKVEEN</sequence>
<dbReference type="InterPro" id="IPR034144">
    <property type="entry name" value="TOPRIM_TopoIII"/>
</dbReference>
<proteinExistence type="inferred from homology"/>
<accession>A0A150J2M5</accession>
<dbReference type="GO" id="GO:0006310">
    <property type="term" value="P:DNA recombination"/>
    <property type="evidence" value="ECO:0007669"/>
    <property type="project" value="TreeGrafter"/>
</dbReference>
<evidence type="ECO:0000256" key="7">
    <source>
        <dbReference type="ARBA" id="ARBA00022833"/>
    </source>
</evidence>
<dbReference type="GO" id="GO:0006281">
    <property type="term" value="P:DNA repair"/>
    <property type="evidence" value="ECO:0007669"/>
    <property type="project" value="TreeGrafter"/>
</dbReference>
<dbReference type="Gene3D" id="1.10.290.10">
    <property type="entry name" value="Topoisomerase I, domain 4"/>
    <property type="match status" value="1"/>
</dbReference>
<gene>
    <name evidence="15" type="primary">rgy1</name>
    <name evidence="12" type="synonym">topA</name>
    <name evidence="15" type="ORF">APG10_00220</name>
    <name evidence="16" type="ORF">APG11_00061</name>
    <name evidence="17" type="ORF">APG12_00060</name>
</gene>
<feature type="region of interest" description="Interaction with DNA" evidence="12">
    <location>
        <begin position="194"/>
        <end position="199"/>
    </location>
</feature>
<keyword evidence="11 12" id="KW-0413">Isomerase</keyword>
<dbReference type="InterPro" id="IPR003602">
    <property type="entry name" value="Topo_IA_DNA-bd_dom"/>
</dbReference>
<dbReference type="EMBL" id="LNGF01000001">
    <property type="protein sequence ID" value="KYC48750.1"/>
    <property type="molecule type" value="Genomic_DNA"/>
</dbReference>
<dbReference type="SUPFAM" id="SSF57783">
    <property type="entry name" value="Zinc beta-ribbon"/>
    <property type="match status" value="2"/>
</dbReference>
<dbReference type="GO" id="GO:0005694">
    <property type="term" value="C:chromosome"/>
    <property type="evidence" value="ECO:0007669"/>
    <property type="project" value="InterPro"/>
</dbReference>
<evidence type="ECO:0000313" key="18">
    <source>
        <dbReference type="Proteomes" id="UP000091929"/>
    </source>
</evidence>
<dbReference type="Pfam" id="PF01751">
    <property type="entry name" value="Toprim"/>
    <property type="match status" value="1"/>
</dbReference>
<dbReference type="GO" id="GO:0003677">
    <property type="term" value="F:DNA binding"/>
    <property type="evidence" value="ECO:0007669"/>
    <property type="project" value="UniProtKB-KW"/>
</dbReference>
<dbReference type="PROSITE" id="PS00396">
    <property type="entry name" value="TOPO_IA_1"/>
    <property type="match status" value="1"/>
</dbReference>
<organism evidence="15 19">
    <name type="scientific">Candidatus Methanofastidiosum methylothiophilum</name>
    <dbReference type="NCBI Taxonomy" id="1705564"/>
    <lineage>
        <taxon>Archaea</taxon>
        <taxon>Methanobacteriati</taxon>
        <taxon>Methanobacteriota</taxon>
        <taxon>Stenosarchaea group</taxon>
        <taxon>Candidatus Methanofastidiosia</taxon>
        <taxon>Candidatus Methanofastidiosales</taxon>
        <taxon>Candidatus Methanofastidiosaceae</taxon>
        <taxon>Candidatus Methanofastidiosum</taxon>
    </lineage>
</organism>
<dbReference type="GO" id="GO:0008270">
    <property type="term" value="F:zinc ion binding"/>
    <property type="evidence" value="ECO:0007669"/>
    <property type="project" value="UniProtKB-KW"/>
</dbReference>
<feature type="site" description="Interaction with DNA" evidence="12">
    <location>
        <position position="164"/>
    </location>
</feature>
<evidence type="ECO:0000259" key="14">
    <source>
        <dbReference type="PROSITE" id="PS52039"/>
    </source>
</evidence>
<comment type="caution">
    <text evidence="12">Lacks conserved residue(s) required for the propagation of feature annotation.</text>
</comment>
<dbReference type="Gene3D" id="2.70.20.10">
    <property type="entry name" value="Topoisomerase I, domain 3"/>
    <property type="match status" value="1"/>
</dbReference>
<evidence type="ECO:0000256" key="1">
    <source>
        <dbReference type="ARBA" id="ARBA00000213"/>
    </source>
</evidence>
<dbReference type="EMBL" id="LNGE01000004">
    <property type="protein sequence ID" value="KYC46117.1"/>
    <property type="molecule type" value="Genomic_DNA"/>
</dbReference>
<keyword evidence="10 12" id="KW-0238">DNA-binding</keyword>
<dbReference type="InterPro" id="IPR013824">
    <property type="entry name" value="Topo_IA_cen_sub1"/>
</dbReference>
<evidence type="ECO:0000313" key="19">
    <source>
        <dbReference type="Proteomes" id="UP000092401"/>
    </source>
</evidence>
<dbReference type="Proteomes" id="UP000092401">
    <property type="component" value="Unassembled WGS sequence"/>
</dbReference>
<dbReference type="InterPro" id="IPR006171">
    <property type="entry name" value="TOPRIM_dom"/>
</dbReference>
<evidence type="ECO:0000256" key="5">
    <source>
        <dbReference type="ARBA" id="ARBA00022737"/>
    </source>
</evidence>
<dbReference type="FunFam" id="1.10.290.10:FF:000003">
    <property type="entry name" value="DNA topoisomerase"/>
    <property type="match status" value="1"/>
</dbReference>
<dbReference type="Gene3D" id="3.30.65.10">
    <property type="entry name" value="Bacterial Topoisomerase I, domain 1"/>
    <property type="match status" value="2"/>
</dbReference>
<reference evidence="18 19" key="1">
    <citation type="journal article" date="2016" name="ISME J.">
        <title>Chasing the elusive Euryarchaeota class WSA2: genomes reveal a uniquely fastidious methyl-reducing methanogen.</title>
        <authorList>
            <person name="Nobu M.K."/>
            <person name="Narihiro T."/>
            <person name="Kuroda K."/>
            <person name="Mei R."/>
            <person name="Liu W.T."/>
        </authorList>
    </citation>
    <scope>NUCLEOTIDE SEQUENCE [LARGE SCALE GENOMIC DNA]</scope>
    <source>
        <strain evidence="15">B03fssc0709_Meth_Bin005</strain>
        <strain evidence="16">B15fssc0709_Meth_Bin003</strain>
        <strain evidence="17">BMIXfssc0709_Meth_Bin006</strain>
    </source>
</reference>
<comment type="caution">
    <text evidence="15">The sequence shown here is derived from an EMBL/GenBank/DDBJ whole genome shotgun (WGS) entry which is preliminary data.</text>
</comment>
<dbReference type="PROSITE" id="PS52039">
    <property type="entry name" value="TOPO_IA_2"/>
    <property type="match status" value="1"/>
</dbReference>
<evidence type="ECO:0000256" key="12">
    <source>
        <dbReference type="HAMAP-Rule" id="MF_00952"/>
    </source>
</evidence>
<dbReference type="AlphaFoldDB" id="A0A150IMF3"/>
<evidence type="ECO:0000259" key="13">
    <source>
        <dbReference type="PROSITE" id="PS50880"/>
    </source>
</evidence>
<keyword evidence="7" id="KW-0862">Zinc</keyword>
<evidence type="ECO:0000256" key="9">
    <source>
        <dbReference type="ARBA" id="ARBA00023029"/>
    </source>
</evidence>
<comment type="catalytic activity">
    <reaction evidence="1 12">
        <text>ATP-independent breakage of single-stranded DNA, followed by passage and rejoining.</text>
        <dbReference type="EC" id="5.6.2.1"/>
    </reaction>
</comment>
<dbReference type="Pfam" id="PF01396">
    <property type="entry name" value="Zn_ribbon_Top1"/>
    <property type="match status" value="2"/>
</dbReference>
<dbReference type="SMART" id="SM00437">
    <property type="entry name" value="TOP1Ac"/>
    <property type="match status" value="1"/>
</dbReference>
<dbReference type="CDD" id="cd03362">
    <property type="entry name" value="TOPRIM_TopoIA_TopoIII"/>
    <property type="match status" value="1"/>
</dbReference>
<evidence type="ECO:0000256" key="3">
    <source>
        <dbReference type="ARBA" id="ARBA00009446"/>
    </source>
</evidence>
<comment type="subunit">
    <text evidence="12">Monomer.</text>
</comment>
<comment type="similarity">
    <text evidence="3 12">Belongs to the type IA topoisomerase family.</text>
</comment>
<dbReference type="HAMAP" id="MF_00952">
    <property type="entry name" value="Topoisom_1_prok"/>
    <property type="match status" value="1"/>
</dbReference>
<dbReference type="InterPro" id="IPR003601">
    <property type="entry name" value="Topo_IA_2"/>
</dbReference>
<feature type="site" description="Interaction with DNA" evidence="12">
    <location>
        <position position="316"/>
    </location>
</feature>
<dbReference type="InterPro" id="IPR005739">
    <property type="entry name" value="TopoI_arch"/>
</dbReference>
<evidence type="ECO:0000256" key="8">
    <source>
        <dbReference type="ARBA" id="ARBA00022842"/>
    </source>
</evidence>
<dbReference type="PROSITE" id="PS50880">
    <property type="entry name" value="TOPRIM"/>
    <property type="match status" value="1"/>
</dbReference>
<dbReference type="Gene3D" id="3.40.50.140">
    <property type="match status" value="1"/>
</dbReference>
<name>A0A150IMF3_9EURY</name>
<accession>A0A150IMF3</accession>
<dbReference type="PRINTS" id="PR00417">
    <property type="entry name" value="PRTPISMRASEI"/>
</dbReference>
<evidence type="ECO:0000256" key="11">
    <source>
        <dbReference type="ARBA" id="ARBA00023235"/>
    </source>
</evidence>
<evidence type="ECO:0000256" key="4">
    <source>
        <dbReference type="ARBA" id="ARBA00022723"/>
    </source>
</evidence>
<dbReference type="EMBL" id="LNJC01000001">
    <property type="protein sequence ID" value="KYC51398.1"/>
    <property type="molecule type" value="Genomic_DNA"/>
</dbReference>
<feature type="site" description="Interaction with DNA" evidence="12">
    <location>
        <position position="501"/>
    </location>
</feature>
<dbReference type="InterPro" id="IPR013497">
    <property type="entry name" value="Topo_IA_cen"/>
</dbReference>
<feature type="site" description="Interaction with DNA" evidence="12">
    <location>
        <position position="51"/>
    </location>
</feature>
<dbReference type="Proteomes" id="UP000092403">
    <property type="component" value="Unassembled WGS sequence"/>
</dbReference>
<keyword evidence="4" id="KW-0479">Metal-binding</keyword>
<comment type="function">
    <text evidence="12">Releases the supercoiling and torsional tension of DNA, which is introduced during the DNA replication and transcription, by transiently cleaving and rejoining one strand of the DNA duplex. Introduces a single-strand break via transesterification at a target site in duplex DNA. The scissile phosphodiester is attacked by the catalytic tyrosine of the enzyme, resulting in the formation of a DNA-(5'-phosphotyrosyl)-enzyme intermediate and the expulsion of a 3'-OH DNA strand. The free DNA strand then undergoes passage around the unbroken strand, thus removing DNA supercoils. Finally, in the religation step, the DNA 3'-OH attacks the covalent intermediate to expel the active-site tyrosine and restore the DNA phosphodiester backbone.</text>
</comment>
<dbReference type="SMART" id="SM00493">
    <property type="entry name" value="TOPRIM"/>
    <property type="match status" value="1"/>
</dbReference>
<dbReference type="PANTHER" id="PTHR11390">
    <property type="entry name" value="PROKARYOTIC DNA TOPOISOMERASE"/>
    <property type="match status" value="1"/>
</dbReference>
<keyword evidence="5" id="KW-0677">Repeat</keyword>
<dbReference type="PATRIC" id="fig|1706438.3.peg.60"/>
<feature type="active site" description="O-(5'-phospho-DNA)-tyrosine intermediate" evidence="12">
    <location>
        <position position="314"/>
    </location>
</feature>
<evidence type="ECO:0000313" key="17">
    <source>
        <dbReference type="EMBL" id="KYC51398.1"/>
    </source>
</evidence>
<dbReference type="EC" id="5.6.2.1" evidence="12"/>
<dbReference type="InterPro" id="IPR000380">
    <property type="entry name" value="Topo_IA"/>
</dbReference>
<dbReference type="InterPro" id="IPR013826">
    <property type="entry name" value="Topo_IA_cen_sub3"/>
</dbReference>
<evidence type="ECO:0000256" key="10">
    <source>
        <dbReference type="ARBA" id="ARBA00023125"/>
    </source>
</evidence>
<dbReference type="InterPro" id="IPR013825">
    <property type="entry name" value="Topo_IA_cen_sub2"/>
</dbReference>
<dbReference type="GO" id="GO:0006265">
    <property type="term" value="P:DNA topological change"/>
    <property type="evidence" value="ECO:0007669"/>
    <property type="project" value="UniProtKB-UniRule"/>
</dbReference>
<protein>
    <recommendedName>
        <fullName evidence="12">DNA topoisomerase 1</fullName>
        <ecNumber evidence="12">5.6.2.1</ecNumber>
    </recommendedName>
    <alternativeName>
        <fullName evidence="12">DNA topoisomerase I</fullName>
    </alternativeName>
</protein>
<dbReference type="InterPro" id="IPR023406">
    <property type="entry name" value="Topo_IA_AS"/>
</dbReference>
<feature type="site" description="Interaction with DNA" evidence="12">
    <location>
        <position position="168"/>
    </location>
</feature>
<evidence type="ECO:0000256" key="6">
    <source>
        <dbReference type="ARBA" id="ARBA00022771"/>
    </source>
</evidence>
<dbReference type="PATRIC" id="fig|1706437.3.peg.61"/>
<dbReference type="Pfam" id="PF01131">
    <property type="entry name" value="Topoisom_bac"/>
    <property type="match status" value="1"/>
</dbReference>